<protein>
    <submittedName>
        <fullName evidence="3">Transposase</fullName>
    </submittedName>
</protein>
<sequence>MNRTHNILSGEIFNIFGDYKKVFSDWSCTSFLTILRKYPLPEDIANATDEELLTQLRTKIKSGVGLKKIKQLKKVTNKFLDTKTNNLFDVVGKELRNELQWYIEDYINITDKIEEINNELKELVLNMEYAENIIEIKGVAEGTVAALFAEVGDLKDFKTSAQLISFVGLDLKENSSGGKKGKRSISKCGSAKIRNILYKVAFPLITQNDYFKQLYKYYTQRKNNPLKGNPALIAICCKFLRVIYGMVKNNSKFDGNEVIKGFDIQIAA</sequence>
<comment type="caution">
    <text evidence="3">The sequence shown here is derived from an EMBL/GenBank/DDBJ whole genome shotgun (WGS) entry which is preliminary data.</text>
</comment>
<proteinExistence type="predicted"/>
<dbReference type="AlphaFoldDB" id="A0A6M0H5X4"/>
<feature type="domain" description="Transposase IS116/IS110/IS902 C-terminal" evidence="2">
    <location>
        <begin position="131"/>
        <end position="216"/>
    </location>
</feature>
<evidence type="ECO:0000313" key="4">
    <source>
        <dbReference type="Proteomes" id="UP000481872"/>
    </source>
</evidence>
<dbReference type="GO" id="GO:0006313">
    <property type="term" value="P:DNA transposition"/>
    <property type="evidence" value="ECO:0007669"/>
    <property type="project" value="InterPro"/>
</dbReference>
<dbReference type="GO" id="GO:0003677">
    <property type="term" value="F:DNA binding"/>
    <property type="evidence" value="ECO:0007669"/>
    <property type="project" value="InterPro"/>
</dbReference>
<dbReference type="Proteomes" id="UP000481872">
    <property type="component" value="Unassembled WGS sequence"/>
</dbReference>
<feature type="coiled-coil region" evidence="1">
    <location>
        <begin position="106"/>
        <end position="133"/>
    </location>
</feature>
<accession>A0A6M0H5X4</accession>
<name>A0A6M0H5X4_9CLOT</name>
<dbReference type="GO" id="GO:0004803">
    <property type="term" value="F:transposase activity"/>
    <property type="evidence" value="ECO:0007669"/>
    <property type="project" value="InterPro"/>
</dbReference>
<dbReference type="PANTHER" id="PTHR33055:SF13">
    <property type="entry name" value="TRANSPOSASE"/>
    <property type="match status" value="1"/>
</dbReference>
<dbReference type="RefSeq" id="WP_199870547.1">
    <property type="nucleotide sequence ID" value="NZ_JAAGPU010000028.1"/>
</dbReference>
<dbReference type="EMBL" id="JAAGPU010000028">
    <property type="protein sequence ID" value="NEU05927.1"/>
    <property type="molecule type" value="Genomic_DNA"/>
</dbReference>
<reference evidence="3 4" key="1">
    <citation type="submission" date="2020-02" db="EMBL/GenBank/DDBJ databases">
        <title>Genome assembly of a novel Clostridium senegalense strain.</title>
        <authorList>
            <person name="Gupta T.B."/>
            <person name="Jauregui R."/>
            <person name="Maclean P."/>
            <person name="Nawarathana A."/>
            <person name="Brightwell G."/>
        </authorList>
    </citation>
    <scope>NUCLEOTIDE SEQUENCE [LARGE SCALE GENOMIC DNA]</scope>
    <source>
        <strain evidence="3 4">AGRFS4</strain>
    </source>
</reference>
<organism evidence="3 4">
    <name type="scientific">Clostridium senegalense</name>
    <dbReference type="NCBI Taxonomy" id="1465809"/>
    <lineage>
        <taxon>Bacteria</taxon>
        <taxon>Bacillati</taxon>
        <taxon>Bacillota</taxon>
        <taxon>Clostridia</taxon>
        <taxon>Eubacteriales</taxon>
        <taxon>Clostridiaceae</taxon>
        <taxon>Clostridium</taxon>
    </lineage>
</organism>
<keyword evidence="1" id="KW-0175">Coiled coil</keyword>
<evidence type="ECO:0000313" key="3">
    <source>
        <dbReference type="EMBL" id="NEU05927.1"/>
    </source>
</evidence>
<evidence type="ECO:0000259" key="2">
    <source>
        <dbReference type="Pfam" id="PF02371"/>
    </source>
</evidence>
<dbReference type="InterPro" id="IPR047650">
    <property type="entry name" value="Transpos_IS110"/>
</dbReference>
<evidence type="ECO:0000256" key="1">
    <source>
        <dbReference type="SAM" id="Coils"/>
    </source>
</evidence>
<keyword evidence="4" id="KW-1185">Reference proteome</keyword>
<dbReference type="Pfam" id="PF02371">
    <property type="entry name" value="Transposase_20"/>
    <property type="match status" value="1"/>
</dbReference>
<gene>
    <name evidence="3" type="ORF">G3M99_13910</name>
</gene>
<dbReference type="InterPro" id="IPR003346">
    <property type="entry name" value="Transposase_20"/>
</dbReference>
<dbReference type="PANTHER" id="PTHR33055">
    <property type="entry name" value="TRANSPOSASE FOR INSERTION SEQUENCE ELEMENT IS1111A"/>
    <property type="match status" value="1"/>
</dbReference>